<evidence type="ECO:0000313" key="2">
    <source>
        <dbReference type="EMBL" id="SPJ26924.1"/>
    </source>
</evidence>
<dbReference type="InterPro" id="IPR036844">
    <property type="entry name" value="Hint_dom_sf"/>
</dbReference>
<keyword evidence="3" id="KW-1185">Reference proteome</keyword>
<accession>A0A2R8C3B5</accession>
<dbReference type="Pfam" id="PF13403">
    <property type="entry name" value="Hint_2"/>
    <property type="match status" value="1"/>
</dbReference>
<proteinExistence type="predicted"/>
<protein>
    <recommendedName>
        <fullName evidence="1">Hedgehog/Intein (Hint) domain-containing protein</fullName>
    </recommendedName>
</protein>
<name>A0A2R8C3B5_9RHOB</name>
<reference evidence="3" key="1">
    <citation type="submission" date="2018-03" db="EMBL/GenBank/DDBJ databases">
        <authorList>
            <person name="Rodrigo-Torres L."/>
            <person name="Arahal R. D."/>
            <person name="Lucena T."/>
        </authorList>
    </citation>
    <scope>NUCLEOTIDE SEQUENCE [LARGE SCALE GENOMIC DNA]</scope>
    <source>
        <strain evidence="3">CECT 7615</strain>
    </source>
</reference>
<sequence>MPTDYIDQVFLLDPASPPAVGTQINFQQVTLTDQNDNGLINRFAGDNINGVDIVSSWPGDTVTIDVPNVGLVTYTGITFYLADGGRMFTPTDGQALQNGTFQGSTFVNTQGSLDVNDLPPVCFTVGTKILTPVGERRIEELEAGDLVTTREHGDQPVLWIGRTTVDGRGEMGPIRFKAGVLGAKRPLLVSPQHRMVIDDWRALYFFGHKEILVAAKALVNGDTVKQVKRDQVEYIHLLFASHEVVFANGVPSESYFPGHALERSDREAQAEILRLFPQLNHVTALQKKTALPVVRARDARMMTL</sequence>
<evidence type="ECO:0000259" key="1">
    <source>
        <dbReference type="Pfam" id="PF13403"/>
    </source>
</evidence>
<dbReference type="InterPro" id="IPR028992">
    <property type="entry name" value="Hedgehog/Intein_dom"/>
</dbReference>
<dbReference type="OrthoDB" id="6305173at2"/>
<dbReference type="EMBL" id="ONZG01000001">
    <property type="protein sequence ID" value="SPJ26924.1"/>
    <property type="molecule type" value="Genomic_DNA"/>
</dbReference>
<feature type="domain" description="Hedgehog/Intein (Hint)" evidence="1">
    <location>
        <begin position="121"/>
        <end position="259"/>
    </location>
</feature>
<dbReference type="AlphaFoldDB" id="A0A2R8C3B5"/>
<dbReference type="RefSeq" id="WP_108785223.1">
    <property type="nucleotide sequence ID" value="NZ_ONZG01000001.1"/>
</dbReference>
<gene>
    <name evidence="2" type="ORF">TRM7615_00393</name>
</gene>
<dbReference type="Gene3D" id="2.170.16.10">
    <property type="entry name" value="Hedgehog/Intein (Hint) domain"/>
    <property type="match status" value="1"/>
</dbReference>
<organism evidence="2 3">
    <name type="scientific">Falsiruegeria mediterranea M17</name>
    <dbReference type="NCBI Taxonomy" id="1200281"/>
    <lineage>
        <taxon>Bacteria</taxon>
        <taxon>Pseudomonadati</taxon>
        <taxon>Pseudomonadota</taxon>
        <taxon>Alphaproteobacteria</taxon>
        <taxon>Rhodobacterales</taxon>
        <taxon>Roseobacteraceae</taxon>
        <taxon>Falsiruegeria</taxon>
    </lineage>
</organism>
<evidence type="ECO:0000313" key="3">
    <source>
        <dbReference type="Proteomes" id="UP000244898"/>
    </source>
</evidence>
<dbReference type="SUPFAM" id="SSF51294">
    <property type="entry name" value="Hedgehog/intein (Hint) domain"/>
    <property type="match status" value="1"/>
</dbReference>
<dbReference type="Proteomes" id="UP000244898">
    <property type="component" value="Unassembled WGS sequence"/>
</dbReference>